<keyword evidence="9" id="KW-1185">Reference proteome</keyword>
<sequence>MPRGEGMPATPVLRRRRAATTLLVAGLAPVFAVGAWLTPAAAAEGDESRSGARFLDGVVLGTDLDEIAELAGVEVENLGESAPVTEANPLDVTLLDSINVNVEGGVQLPLSDIIKLGAVNQWATAEDGATSHAATGAVADNGGVGTGVDADFPGNATFDLTDLLGDGVTDTIADVELELGAVSSEAHLQPAGDDFEVTRDYEIAGGKLTVTVPLLEGLDLTLGDDAAVWIEDGAVVIDLSALFESLNDLPPNTELIGEGLFDILDSVLTELLGDVGGEVGDLLGDLGVDGLVDDLSSALADLLSVKVNVQPDQADASAATPAVARNANDVQAASTSETYSVAAVQVTVLGGLDNGGVEVTLAESHVGPNTADDGEETEVDGTETEVDGTEVDGTEVDGTEVDGTEVDGTEVDGTEVDGTEVDGTEVDGTEVDGTEVDGTEVDGTEVDGTEVDGTETEVDGTETDGEADAGGTDDGGELPDTGAGSSQLLILGLGLMLAGGIAAYAVTRRRGLVQE</sequence>
<keyword evidence="1" id="KW-0134">Cell wall</keyword>
<dbReference type="InParanoid" id="A0A4R5CS06"/>
<dbReference type="EMBL" id="SMKZ01000050">
    <property type="protein sequence ID" value="TDE00423.1"/>
    <property type="molecule type" value="Genomic_DNA"/>
</dbReference>
<feature type="region of interest" description="Disordered" evidence="5">
    <location>
        <begin position="365"/>
        <end position="481"/>
    </location>
</feature>
<evidence type="ECO:0000256" key="4">
    <source>
        <dbReference type="ARBA" id="ARBA00023088"/>
    </source>
</evidence>
<feature type="transmembrane region" description="Helical" evidence="6">
    <location>
        <begin position="488"/>
        <end position="507"/>
    </location>
</feature>
<dbReference type="InterPro" id="IPR019931">
    <property type="entry name" value="LPXTG_anchor"/>
</dbReference>
<dbReference type="InterPro" id="IPR047900">
    <property type="entry name" value="Choice_anch_G"/>
</dbReference>
<keyword evidence="6" id="KW-0472">Membrane</keyword>
<dbReference type="Gene3D" id="2.160.10.20">
    <property type="entry name" value="Insect antifreeze protein"/>
    <property type="match status" value="1"/>
</dbReference>
<evidence type="ECO:0000313" key="8">
    <source>
        <dbReference type="EMBL" id="TDE00423.1"/>
    </source>
</evidence>
<keyword evidence="6" id="KW-0812">Transmembrane</keyword>
<keyword evidence="2" id="KW-0964">Secreted</keyword>
<accession>A0A4R5CS06</accession>
<dbReference type="Proteomes" id="UP000294739">
    <property type="component" value="Unassembled WGS sequence"/>
</dbReference>
<evidence type="ECO:0000256" key="5">
    <source>
        <dbReference type="SAM" id="MobiDB-lite"/>
    </source>
</evidence>
<organism evidence="8 9">
    <name type="scientific">Jiangella asiatica</name>
    <dbReference type="NCBI Taxonomy" id="2530372"/>
    <lineage>
        <taxon>Bacteria</taxon>
        <taxon>Bacillati</taxon>
        <taxon>Actinomycetota</taxon>
        <taxon>Actinomycetes</taxon>
        <taxon>Jiangellales</taxon>
        <taxon>Jiangellaceae</taxon>
        <taxon>Jiangella</taxon>
    </lineage>
</organism>
<comment type="caution">
    <text evidence="8">The sequence shown here is derived from an EMBL/GenBank/DDBJ whole genome shotgun (WGS) entry which is preliminary data.</text>
</comment>
<dbReference type="NCBIfam" id="NF033766">
    <property type="entry name" value="choice_anch_G"/>
    <property type="match status" value="1"/>
</dbReference>
<feature type="compositionally biased region" description="Acidic residues" evidence="5">
    <location>
        <begin position="372"/>
        <end position="467"/>
    </location>
</feature>
<keyword evidence="4" id="KW-0572">Peptidoglycan-anchor</keyword>
<proteinExistence type="predicted"/>
<evidence type="ECO:0000313" key="9">
    <source>
        <dbReference type="Proteomes" id="UP000294739"/>
    </source>
</evidence>
<evidence type="ECO:0000256" key="1">
    <source>
        <dbReference type="ARBA" id="ARBA00022512"/>
    </source>
</evidence>
<dbReference type="PROSITE" id="PS50847">
    <property type="entry name" value="GRAM_POS_ANCHORING"/>
    <property type="match status" value="1"/>
</dbReference>
<feature type="domain" description="Gram-positive cocci surface proteins LPxTG" evidence="7">
    <location>
        <begin position="478"/>
        <end position="515"/>
    </location>
</feature>
<dbReference type="NCBIfam" id="TIGR01167">
    <property type="entry name" value="LPXTG_anchor"/>
    <property type="match status" value="1"/>
</dbReference>
<gene>
    <name evidence="8" type="ORF">E1269_25630</name>
</gene>
<reference evidence="8 9" key="1">
    <citation type="submission" date="2019-03" db="EMBL/GenBank/DDBJ databases">
        <title>Draft genome sequences of novel Actinobacteria.</title>
        <authorList>
            <person name="Sahin N."/>
            <person name="Ay H."/>
            <person name="Saygin H."/>
        </authorList>
    </citation>
    <scope>NUCLEOTIDE SEQUENCE [LARGE SCALE GENOMIC DNA]</scope>
    <source>
        <strain evidence="8 9">5K138</strain>
    </source>
</reference>
<dbReference type="AlphaFoldDB" id="A0A4R5CS06"/>
<evidence type="ECO:0000259" key="7">
    <source>
        <dbReference type="PROSITE" id="PS50847"/>
    </source>
</evidence>
<evidence type="ECO:0000256" key="6">
    <source>
        <dbReference type="SAM" id="Phobius"/>
    </source>
</evidence>
<protein>
    <submittedName>
        <fullName evidence="8">Choice-of-anchor G family protein</fullName>
    </submittedName>
</protein>
<dbReference type="Pfam" id="PF00746">
    <property type="entry name" value="Gram_pos_anchor"/>
    <property type="match status" value="1"/>
</dbReference>
<dbReference type="OrthoDB" id="5178545at2"/>
<evidence type="ECO:0000256" key="3">
    <source>
        <dbReference type="ARBA" id="ARBA00022729"/>
    </source>
</evidence>
<keyword evidence="3" id="KW-0732">Signal</keyword>
<evidence type="ECO:0000256" key="2">
    <source>
        <dbReference type="ARBA" id="ARBA00022525"/>
    </source>
</evidence>
<name>A0A4R5CS06_9ACTN</name>
<keyword evidence="6" id="KW-1133">Transmembrane helix</keyword>